<feature type="transmembrane region" description="Helical" evidence="2">
    <location>
        <begin position="29"/>
        <end position="48"/>
    </location>
</feature>
<comment type="caution">
    <text evidence="4">The sequence shown here is derived from an EMBL/GenBank/DDBJ whole genome shotgun (WGS) entry which is preliminary data.</text>
</comment>
<dbReference type="Pfam" id="PF13559">
    <property type="entry name" value="DUF4129"/>
    <property type="match status" value="1"/>
</dbReference>
<keyword evidence="5" id="KW-1185">Reference proteome</keyword>
<dbReference type="InterPro" id="IPR025403">
    <property type="entry name" value="TgpA-like_C"/>
</dbReference>
<feature type="domain" description="Protein-glutamine gamma-glutamyltransferase-like C-terminal" evidence="3">
    <location>
        <begin position="175"/>
        <end position="251"/>
    </location>
</feature>
<organism evidence="4 5">
    <name type="scientific">Micromonospora lupini str. Lupac 08</name>
    <dbReference type="NCBI Taxonomy" id="1150864"/>
    <lineage>
        <taxon>Bacteria</taxon>
        <taxon>Bacillati</taxon>
        <taxon>Actinomycetota</taxon>
        <taxon>Actinomycetes</taxon>
        <taxon>Micromonosporales</taxon>
        <taxon>Micromonosporaceae</taxon>
        <taxon>Micromonospora</taxon>
    </lineage>
</organism>
<keyword evidence="2" id="KW-1133">Transmembrane helix</keyword>
<feature type="region of interest" description="Disordered" evidence="1">
    <location>
        <begin position="62"/>
        <end position="85"/>
    </location>
</feature>
<feature type="transmembrane region" description="Helical" evidence="2">
    <location>
        <begin position="98"/>
        <end position="123"/>
    </location>
</feature>
<reference evidence="5" key="1">
    <citation type="journal article" date="2012" name="J. Bacteriol.">
        <title>Genome Sequence of Micromonospora lupini Lupac 08, Isolated from Root Nodules of Lupinus angustifolius.</title>
        <authorList>
            <person name="Alonso-Vega P."/>
            <person name="Normand P."/>
            <person name="Bacigalupe R."/>
            <person name="Pujic P."/>
            <person name="Lajus A."/>
            <person name="Vallenet D."/>
            <person name="Carro L."/>
            <person name="Coll P."/>
            <person name="Trujillo M.E."/>
        </authorList>
    </citation>
    <scope>NUCLEOTIDE SEQUENCE [LARGE SCALE GENOMIC DNA]</scope>
    <source>
        <strain evidence="5">Lupac 08</strain>
    </source>
</reference>
<evidence type="ECO:0000256" key="2">
    <source>
        <dbReference type="SAM" id="Phobius"/>
    </source>
</evidence>
<name>I0KWY5_9ACTN</name>
<keyword evidence="2" id="KW-0812">Transmembrane</keyword>
<evidence type="ECO:0000259" key="3">
    <source>
        <dbReference type="Pfam" id="PF13559"/>
    </source>
</evidence>
<dbReference type="Proteomes" id="UP000003448">
    <property type="component" value="Unassembled WGS sequence"/>
</dbReference>
<accession>I0KWY5</accession>
<keyword evidence="2" id="KW-0472">Membrane</keyword>
<evidence type="ECO:0000313" key="4">
    <source>
        <dbReference type="EMBL" id="CCH16082.1"/>
    </source>
</evidence>
<dbReference type="OrthoDB" id="5198230at2"/>
<dbReference type="STRING" id="1150864.MILUP08_40993"/>
<dbReference type="EMBL" id="CAIE01000010">
    <property type="protein sequence ID" value="CCH16082.1"/>
    <property type="molecule type" value="Genomic_DNA"/>
</dbReference>
<sequence>MTNGTRPPTPSPVAGSGVVRPVLGLLRRWWPVGAVTALLAAAALASAHSSIGASQIPPAADDVPWVPEYPTDTPSPPPSIPVEPRDAGEATQAHIPQWIATVAMALLGLAILAVLGYLGWLLIRGALRRTSRALPAQRARRTAEGTAREVVAALDAGLVELDDQATDPRVAVIACWVRLEEAAAVAGLSRRPGDTPTDLVTRLLRGDPSTGVPAIVSADVLAEFAHVYREARYATREVDEGTRDQARAALRRLRGELTVVTAGAPEVPS</sequence>
<evidence type="ECO:0000256" key="1">
    <source>
        <dbReference type="SAM" id="MobiDB-lite"/>
    </source>
</evidence>
<dbReference type="AlphaFoldDB" id="I0KWY5"/>
<dbReference type="eggNOG" id="ENOG50331S3">
    <property type="taxonomic scope" value="Bacteria"/>
</dbReference>
<proteinExistence type="predicted"/>
<gene>
    <name evidence="4" type="ORF">MILUP08_40993</name>
</gene>
<evidence type="ECO:0000313" key="5">
    <source>
        <dbReference type="Proteomes" id="UP000003448"/>
    </source>
</evidence>
<dbReference type="RefSeq" id="WP_007455694.1">
    <property type="nucleotide sequence ID" value="NZ_HF570108.1"/>
</dbReference>
<protein>
    <recommendedName>
        <fullName evidence="3">Protein-glutamine gamma-glutamyltransferase-like C-terminal domain-containing protein</fullName>
    </recommendedName>
</protein>